<dbReference type="PROSITE" id="PS00820">
    <property type="entry name" value="GLUCOAMYLASE"/>
    <property type="match status" value="1"/>
</dbReference>
<sequence>MIPEEEWDEYISLKTLMNTGREKWEEWAGILAQIVIRHGVTTLDEKVVKNLVFALFNNNLSMELPLLQDAVKYPKGNGTICSGICLEPFASMVNHSCDPNSWWTFNGRELQMRAVRDISAGEELTMSYITVSGSYNIRQESLLTGWGFKYFAPIEVYQDCIDHILEAGYSIGTWPVPHLYRQVFRVQLNSGQLVEAAKTWLKYYYQIQPVSFPRFFPDERVLNLKKLVSLIRAVESSQSPLVTEDVKKIIPYVLAYLSRRLCRQTKKCFGADTEIAEFEEVQLQKYFGQCTDGLNNRTRYKQEVKVLLDWAGVSNVLKSDL</sequence>
<dbReference type="PANTHER" id="PTHR12197">
    <property type="entry name" value="HISTONE-LYSINE N-METHYLTRANSFERASE SMYD"/>
    <property type="match status" value="1"/>
</dbReference>
<accession>A0A2J6PGZ6</accession>
<dbReference type="AlphaFoldDB" id="A0A2J6PGZ6"/>
<evidence type="ECO:0000256" key="1">
    <source>
        <dbReference type="ARBA" id="ARBA00022801"/>
    </source>
</evidence>
<evidence type="ECO:0000313" key="4">
    <source>
        <dbReference type="EMBL" id="PMD13156.1"/>
    </source>
</evidence>
<dbReference type="InterPro" id="IPR050869">
    <property type="entry name" value="H3K4_H4K5_MeTrfase"/>
</dbReference>
<proteinExistence type="predicted"/>
<keyword evidence="2" id="KW-0326">Glycosidase</keyword>
<dbReference type="Proteomes" id="UP000235672">
    <property type="component" value="Unassembled WGS sequence"/>
</dbReference>
<feature type="domain" description="SET" evidence="3">
    <location>
        <begin position="9"/>
        <end position="129"/>
    </location>
</feature>
<dbReference type="InterPro" id="IPR046341">
    <property type="entry name" value="SET_dom_sf"/>
</dbReference>
<dbReference type="Pfam" id="PF00856">
    <property type="entry name" value="SET"/>
    <property type="match status" value="1"/>
</dbReference>
<dbReference type="EMBL" id="KZ613535">
    <property type="protein sequence ID" value="PMD13156.1"/>
    <property type="molecule type" value="Genomic_DNA"/>
</dbReference>
<evidence type="ECO:0000259" key="3">
    <source>
        <dbReference type="PROSITE" id="PS50280"/>
    </source>
</evidence>
<dbReference type="GO" id="GO:0005634">
    <property type="term" value="C:nucleus"/>
    <property type="evidence" value="ECO:0007669"/>
    <property type="project" value="TreeGrafter"/>
</dbReference>
<dbReference type="SUPFAM" id="SSF82199">
    <property type="entry name" value="SET domain"/>
    <property type="match status" value="1"/>
</dbReference>
<dbReference type="PROSITE" id="PS50280">
    <property type="entry name" value="SET"/>
    <property type="match status" value="1"/>
</dbReference>
<gene>
    <name evidence="4" type="ORF">NA56DRAFT_665781</name>
</gene>
<organism evidence="4 5">
    <name type="scientific">Hyaloscypha hepaticicola</name>
    <dbReference type="NCBI Taxonomy" id="2082293"/>
    <lineage>
        <taxon>Eukaryota</taxon>
        <taxon>Fungi</taxon>
        <taxon>Dikarya</taxon>
        <taxon>Ascomycota</taxon>
        <taxon>Pezizomycotina</taxon>
        <taxon>Leotiomycetes</taxon>
        <taxon>Helotiales</taxon>
        <taxon>Hyaloscyphaceae</taxon>
        <taxon>Hyaloscypha</taxon>
    </lineage>
</organism>
<keyword evidence="1" id="KW-0378">Hydrolase</keyword>
<dbReference type="InterPro" id="IPR046966">
    <property type="entry name" value="Glucoamylase_active_site"/>
</dbReference>
<dbReference type="STRING" id="1745343.A0A2J6PGZ6"/>
<dbReference type="OrthoDB" id="5945798at2759"/>
<protein>
    <recommendedName>
        <fullName evidence="3">SET domain-containing protein</fullName>
    </recommendedName>
</protein>
<evidence type="ECO:0000256" key="2">
    <source>
        <dbReference type="ARBA" id="ARBA00023295"/>
    </source>
</evidence>
<reference evidence="4 5" key="1">
    <citation type="submission" date="2016-05" db="EMBL/GenBank/DDBJ databases">
        <title>A degradative enzymes factory behind the ericoid mycorrhizal symbiosis.</title>
        <authorList>
            <consortium name="DOE Joint Genome Institute"/>
            <person name="Martino E."/>
            <person name="Morin E."/>
            <person name="Grelet G."/>
            <person name="Kuo A."/>
            <person name="Kohler A."/>
            <person name="Daghino S."/>
            <person name="Barry K."/>
            <person name="Choi C."/>
            <person name="Cichocki N."/>
            <person name="Clum A."/>
            <person name="Copeland A."/>
            <person name="Hainaut M."/>
            <person name="Haridas S."/>
            <person name="Labutti K."/>
            <person name="Lindquist E."/>
            <person name="Lipzen A."/>
            <person name="Khouja H.-R."/>
            <person name="Murat C."/>
            <person name="Ohm R."/>
            <person name="Olson A."/>
            <person name="Spatafora J."/>
            <person name="Veneault-Fourrey C."/>
            <person name="Henrissat B."/>
            <person name="Grigoriev I."/>
            <person name="Martin F."/>
            <person name="Perotto S."/>
        </authorList>
    </citation>
    <scope>NUCLEOTIDE SEQUENCE [LARGE SCALE GENOMIC DNA]</scope>
    <source>
        <strain evidence="4 5">UAMH 7357</strain>
    </source>
</reference>
<dbReference type="GO" id="GO:0016798">
    <property type="term" value="F:hydrolase activity, acting on glycosyl bonds"/>
    <property type="evidence" value="ECO:0007669"/>
    <property type="project" value="UniProtKB-KW"/>
</dbReference>
<dbReference type="InterPro" id="IPR001214">
    <property type="entry name" value="SET_dom"/>
</dbReference>
<keyword evidence="5" id="KW-1185">Reference proteome</keyword>
<dbReference type="PANTHER" id="PTHR12197:SF251">
    <property type="entry name" value="EG:BACR7C10.4 PROTEIN"/>
    <property type="match status" value="1"/>
</dbReference>
<name>A0A2J6PGZ6_9HELO</name>
<dbReference type="Gene3D" id="2.170.270.10">
    <property type="entry name" value="SET domain"/>
    <property type="match status" value="1"/>
</dbReference>
<dbReference type="CDD" id="cd20071">
    <property type="entry name" value="SET_SMYD"/>
    <property type="match status" value="1"/>
</dbReference>
<evidence type="ECO:0000313" key="5">
    <source>
        <dbReference type="Proteomes" id="UP000235672"/>
    </source>
</evidence>